<accession>A0ABV1G3V7</accession>
<gene>
    <name evidence="2" type="ORF">WMO66_02325</name>
</gene>
<comment type="caution">
    <text evidence="2">The sequence shown here is derived from an EMBL/GenBank/DDBJ whole genome shotgun (WGS) entry which is preliminary data.</text>
</comment>
<dbReference type="EMBL" id="JBBMFF010000120">
    <property type="protein sequence ID" value="MEQ2510095.1"/>
    <property type="molecule type" value="Genomic_DNA"/>
</dbReference>
<evidence type="ECO:0000313" key="3">
    <source>
        <dbReference type="Proteomes" id="UP001491552"/>
    </source>
</evidence>
<evidence type="ECO:0000256" key="1">
    <source>
        <dbReference type="SAM" id="SignalP"/>
    </source>
</evidence>
<name>A0ABV1G3V7_9FIRM</name>
<reference evidence="2 3" key="1">
    <citation type="submission" date="2024-03" db="EMBL/GenBank/DDBJ databases">
        <title>Human intestinal bacterial collection.</title>
        <authorList>
            <person name="Pauvert C."/>
            <person name="Hitch T.C.A."/>
            <person name="Clavel T."/>
        </authorList>
    </citation>
    <scope>NUCLEOTIDE SEQUENCE [LARGE SCALE GENOMIC DNA]</scope>
    <source>
        <strain evidence="2 3">CLA-AA-H192</strain>
    </source>
</reference>
<dbReference type="InterPro" id="IPR023908">
    <property type="entry name" value="xxxLxxG_rpt"/>
</dbReference>
<keyword evidence="3" id="KW-1185">Reference proteome</keyword>
<dbReference type="NCBIfam" id="TIGR03057">
    <property type="entry name" value="xxxLxxG_by_4"/>
    <property type="match status" value="3"/>
</dbReference>
<feature type="chain" id="PRO_5045453495" description="X-X-X-Leu-X-X-Gly heptad repeats" evidence="1">
    <location>
        <begin position="25"/>
        <end position="709"/>
    </location>
</feature>
<dbReference type="Gene3D" id="1.10.287.950">
    <property type="entry name" value="Methyl-accepting chemotaxis protein"/>
    <property type="match status" value="1"/>
</dbReference>
<dbReference type="RefSeq" id="WP_349134798.1">
    <property type="nucleotide sequence ID" value="NZ_JBBMFF010000120.1"/>
</dbReference>
<keyword evidence="1" id="KW-0732">Signal</keyword>
<evidence type="ECO:0008006" key="4">
    <source>
        <dbReference type="Google" id="ProtNLM"/>
    </source>
</evidence>
<feature type="signal peptide" evidence="1">
    <location>
        <begin position="1"/>
        <end position="24"/>
    </location>
</feature>
<dbReference type="Proteomes" id="UP001491552">
    <property type="component" value="Unassembled WGS sequence"/>
</dbReference>
<protein>
    <recommendedName>
        <fullName evidence="4">X-X-X-Leu-X-X-Gly heptad repeats</fullName>
    </recommendedName>
</protein>
<proteinExistence type="predicted"/>
<sequence length="709" mass="73664">MTKTGYKILSGCLCAALICTITGASVHAENGALHAPQDTKAASAAAEERASKEETVYVIAGADGKQQSVIVSDWLKNPNKETSLQDVSDLTDIENVKGDETWTANGTSLTWDAQGNDIYYQGKSETELPVTMNISYQLDGKDIAPAELAGKSGKVTIRFDYENHCTTTVTVDGKEETLYVPFAALTGMLLDNERFTNIEVTNGRVVNDGSHTVVVGIAFPGLQDDLNIERDTLELPDYVEVSADVTDFALDTTLTLATNSVFSALQDSDFETVDDLKASFAKLTDAMQQLLDGSSELYEGLETLLEKSQTLVDGVGTLNNGAAALKTGAGSLNAGAAELATGMQTLNGGLSTLSGQSAALNAGAQQVFQSLLAAATTQINAAGLSIPQLTIGNYAEVLNGALASLDQTAVYEQAYQTALAKVTAAVNAQEATIRAAVTAAVQQNVTEQVTAAVREQVTAKVLAAMGLTPETYAAGIADGTISEEQQAQIEAAINAQMASDDVQALISQQVAAQMASADIAALIDQQTAAQIQTLIDQNMNSPEVQDQITAALEQASSGAASISALKSQLDGYYQFYAGLQAYTGGVDSAAAGAAKLQNGAASLQNGASSLYAGASRLADGTATLSSGASALIDGVTALRDGAMQLSDGLKQLNEEGFQKLVDAMDGDVEPLLERARALAGISGDYQTYSGLDAAMDGSVKFIYRTEAIG</sequence>
<organism evidence="2 3">
    <name type="scientific">Faecousia intestinalis</name>
    <dbReference type="NCBI Taxonomy" id="3133167"/>
    <lineage>
        <taxon>Bacteria</taxon>
        <taxon>Bacillati</taxon>
        <taxon>Bacillota</taxon>
        <taxon>Clostridia</taxon>
        <taxon>Eubacteriales</taxon>
        <taxon>Oscillospiraceae</taxon>
        <taxon>Faecousia</taxon>
    </lineage>
</organism>
<evidence type="ECO:0000313" key="2">
    <source>
        <dbReference type="EMBL" id="MEQ2510095.1"/>
    </source>
</evidence>